<dbReference type="PROSITE" id="PS51462">
    <property type="entry name" value="NUDIX"/>
    <property type="match status" value="1"/>
</dbReference>
<evidence type="ECO:0000259" key="1">
    <source>
        <dbReference type="PROSITE" id="PS51462"/>
    </source>
</evidence>
<dbReference type="PANTHER" id="PTHR43736">
    <property type="entry name" value="ADP-RIBOSE PYROPHOSPHATASE"/>
    <property type="match status" value="1"/>
</dbReference>
<dbReference type="SUPFAM" id="SSF46785">
    <property type="entry name" value="Winged helix' DNA-binding domain"/>
    <property type="match status" value="1"/>
</dbReference>
<dbReference type="InterPro" id="IPR054105">
    <property type="entry name" value="WHD_NrtR"/>
</dbReference>
<dbReference type="CDD" id="cd18873">
    <property type="entry name" value="NUDIX_NadM_like"/>
    <property type="match status" value="1"/>
</dbReference>
<dbReference type="Pfam" id="PF21906">
    <property type="entry name" value="WHD_NrtR"/>
    <property type="match status" value="1"/>
</dbReference>
<name>A0A7W8HG84_9BURK</name>
<organism evidence="2 3">
    <name type="scientific">Quisquiliibacterium transsilvanicum</name>
    <dbReference type="NCBI Taxonomy" id="1549638"/>
    <lineage>
        <taxon>Bacteria</taxon>
        <taxon>Pseudomonadati</taxon>
        <taxon>Pseudomonadota</taxon>
        <taxon>Betaproteobacteria</taxon>
        <taxon>Burkholderiales</taxon>
        <taxon>Burkholderiaceae</taxon>
        <taxon>Quisquiliibacterium</taxon>
    </lineage>
</organism>
<feature type="domain" description="Nudix hydrolase" evidence="1">
    <location>
        <begin position="18"/>
        <end position="151"/>
    </location>
</feature>
<dbReference type="AlphaFoldDB" id="A0A7W8HG84"/>
<dbReference type="Pfam" id="PF00293">
    <property type="entry name" value="NUDIX"/>
    <property type="match status" value="1"/>
</dbReference>
<dbReference type="EMBL" id="JACHGB010000002">
    <property type="protein sequence ID" value="MBB5270891.1"/>
    <property type="molecule type" value="Genomic_DNA"/>
</dbReference>
<proteinExistence type="predicted"/>
<dbReference type="GO" id="GO:0003824">
    <property type="term" value="F:catalytic activity"/>
    <property type="evidence" value="ECO:0007669"/>
    <property type="project" value="UniProtKB-ARBA"/>
</dbReference>
<dbReference type="SUPFAM" id="SSF55811">
    <property type="entry name" value="Nudix"/>
    <property type="match status" value="1"/>
</dbReference>
<dbReference type="Gene3D" id="1.10.10.10">
    <property type="entry name" value="Winged helix-like DNA-binding domain superfamily/Winged helix DNA-binding domain"/>
    <property type="match status" value="1"/>
</dbReference>
<evidence type="ECO:0000313" key="2">
    <source>
        <dbReference type="EMBL" id="MBB5270891.1"/>
    </source>
</evidence>
<dbReference type="InterPro" id="IPR036388">
    <property type="entry name" value="WH-like_DNA-bd_sf"/>
</dbReference>
<keyword evidence="3" id="KW-1185">Reference proteome</keyword>
<protein>
    <submittedName>
        <fullName evidence="2">ADP-ribose pyrophosphatase YjhB (NUDIX family)</fullName>
    </submittedName>
</protein>
<sequence>MQLSDGTTQPPTLHPMPFTRVEVALLSLVENRLCVLLGKRQEAPYKGRWAIPGGVVRIDLDADLEAAARRVARERLNVSLPYLRQIGAVGGAARDPRAPWALSVVYRALVDAQALAATPGKRLETLGWWPADAVQEAKPAFDHGALVAQAVDALRAEVDRLELPFGFLPPTFTLGELQALCEALLGRRLDKSSFRRRLAERDLLEPVPGEMRTGAFRPAQLYRARSLTN</sequence>
<dbReference type="InterPro" id="IPR036390">
    <property type="entry name" value="WH_DNA-bd_sf"/>
</dbReference>
<accession>A0A7W8HG84</accession>
<evidence type="ECO:0000313" key="3">
    <source>
        <dbReference type="Proteomes" id="UP000532440"/>
    </source>
</evidence>
<dbReference type="InterPro" id="IPR015797">
    <property type="entry name" value="NUDIX_hydrolase-like_dom_sf"/>
</dbReference>
<reference evidence="2 3" key="1">
    <citation type="submission" date="2020-08" db="EMBL/GenBank/DDBJ databases">
        <title>Genomic Encyclopedia of Type Strains, Phase IV (KMG-IV): sequencing the most valuable type-strain genomes for metagenomic binning, comparative biology and taxonomic classification.</title>
        <authorList>
            <person name="Goeker M."/>
        </authorList>
    </citation>
    <scope>NUCLEOTIDE SEQUENCE [LARGE SCALE GENOMIC DNA]</scope>
    <source>
        <strain evidence="2 3">DSM 29781</strain>
    </source>
</reference>
<dbReference type="PANTHER" id="PTHR43736:SF4">
    <property type="entry name" value="SLR1690 PROTEIN"/>
    <property type="match status" value="1"/>
</dbReference>
<dbReference type="Gene3D" id="3.90.79.10">
    <property type="entry name" value="Nucleoside Triphosphate Pyrophosphohydrolase"/>
    <property type="match status" value="1"/>
</dbReference>
<gene>
    <name evidence="2" type="ORF">HNQ70_000895</name>
</gene>
<comment type="caution">
    <text evidence="2">The sequence shown here is derived from an EMBL/GenBank/DDBJ whole genome shotgun (WGS) entry which is preliminary data.</text>
</comment>
<dbReference type="InterPro" id="IPR000086">
    <property type="entry name" value="NUDIX_hydrolase_dom"/>
</dbReference>
<dbReference type="Proteomes" id="UP000532440">
    <property type="component" value="Unassembled WGS sequence"/>
</dbReference>